<proteinExistence type="predicted"/>
<dbReference type="Proteomes" id="UP001241377">
    <property type="component" value="Unassembled WGS sequence"/>
</dbReference>
<gene>
    <name evidence="1" type="ORF">QFC19_006200</name>
</gene>
<comment type="caution">
    <text evidence="1">The sequence shown here is derived from an EMBL/GenBank/DDBJ whole genome shotgun (WGS) entry which is preliminary data.</text>
</comment>
<evidence type="ECO:0000313" key="1">
    <source>
        <dbReference type="EMBL" id="KAJ9098862.1"/>
    </source>
</evidence>
<name>A0ACC2VIV6_9TREE</name>
<reference evidence="1" key="1">
    <citation type="submission" date="2023-04" db="EMBL/GenBank/DDBJ databases">
        <title>Draft Genome sequencing of Naganishia species isolated from polar environments using Oxford Nanopore Technology.</title>
        <authorList>
            <person name="Leo P."/>
            <person name="Venkateswaran K."/>
        </authorList>
    </citation>
    <scope>NUCLEOTIDE SEQUENCE</scope>
    <source>
        <strain evidence="1">MNA-CCFEE 5261</strain>
    </source>
</reference>
<dbReference type="EMBL" id="JASBWR010000073">
    <property type="protein sequence ID" value="KAJ9098862.1"/>
    <property type="molecule type" value="Genomic_DNA"/>
</dbReference>
<evidence type="ECO:0000313" key="2">
    <source>
        <dbReference type="Proteomes" id="UP001241377"/>
    </source>
</evidence>
<sequence length="317" mass="35529">MKSVLSIQSHVAHGYVGGKAAVFPLQTQGWEVDNVNTVNFSNHTGYGTYKGSAISSADLSSIFHGLDSIQMQYDAVLSGYIPNAELIDEVSRYVKRVKTQKPNTIYLFDPVMGDQGFLYVSESCVARYRQLLNERIIDIITPNQFELELLCGFKINSNDDLRSAVRMLHDEYHIKYVVISSLEGDADHIRCAVSAYNDAHINEFQIPIIKSYFTGVGDLFSALLLDKFYTYVENEDANIHTLTAAVNTALTITQKVLILTHELGVKAFKKAEGYNIDQPVGIINDAATMKYFELKVIQAKDYYSIKDGTFKSYSVHT</sequence>
<accession>A0ACC2VIV6</accession>
<organism evidence="1 2">
    <name type="scientific">Naganishia cerealis</name>
    <dbReference type="NCBI Taxonomy" id="610337"/>
    <lineage>
        <taxon>Eukaryota</taxon>
        <taxon>Fungi</taxon>
        <taxon>Dikarya</taxon>
        <taxon>Basidiomycota</taxon>
        <taxon>Agaricomycotina</taxon>
        <taxon>Tremellomycetes</taxon>
        <taxon>Filobasidiales</taxon>
        <taxon>Filobasidiaceae</taxon>
        <taxon>Naganishia</taxon>
    </lineage>
</organism>
<protein>
    <submittedName>
        <fullName evidence="1">Uncharacterized protein</fullName>
    </submittedName>
</protein>
<keyword evidence="2" id="KW-1185">Reference proteome</keyword>